<dbReference type="AlphaFoldDB" id="A0A917EDK4"/>
<dbReference type="SUPFAM" id="SSF56300">
    <property type="entry name" value="Metallo-dependent phosphatases"/>
    <property type="match status" value="1"/>
</dbReference>
<dbReference type="PANTHER" id="PTHR42988">
    <property type="entry name" value="PHOSPHOHYDROLASE"/>
    <property type="match status" value="1"/>
</dbReference>
<dbReference type="InterPro" id="IPR004843">
    <property type="entry name" value="Calcineurin-like_PHP"/>
</dbReference>
<accession>A0A917EDK4</accession>
<dbReference type="InterPro" id="IPR029052">
    <property type="entry name" value="Metallo-depent_PP-like"/>
</dbReference>
<keyword evidence="3" id="KW-0408">Iron</keyword>
<organism evidence="6 7">
    <name type="scientific">Primorskyibacter flagellatus</name>
    <dbReference type="NCBI Taxonomy" id="1387277"/>
    <lineage>
        <taxon>Bacteria</taxon>
        <taxon>Pseudomonadati</taxon>
        <taxon>Pseudomonadota</taxon>
        <taxon>Alphaproteobacteria</taxon>
        <taxon>Rhodobacterales</taxon>
        <taxon>Roseobacteraceae</taxon>
        <taxon>Primorskyibacter</taxon>
    </lineage>
</organism>
<proteinExistence type="inferred from homology"/>
<dbReference type="GO" id="GO:0016787">
    <property type="term" value="F:hydrolase activity"/>
    <property type="evidence" value="ECO:0007669"/>
    <property type="project" value="UniProtKB-KW"/>
</dbReference>
<dbReference type="PANTHER" id="PTHR42988:SF2">
    <property type="entry name" value="CYCLIC NUCLEOTIDE PHOSPHODIESTERASE CBUA0032-RELATED"/>
    <property type="match status" value="1"/>
</dbReference>
<comment type="similarity">
    <text evidence="4">Belongs to the cyclic nucleotide phosphodiesterase class-III family.</text>
</comment>
<evidence type="ECO:0000256" key="3">
    <source>
        <dbReference type="ARBA" id="ARBA00023004"/>
    </source>
</evidence>
<evidence type="ECO:0000313" key="7">
    <source>
        <dbReference type="Proteomes" id="UP000612855"/>
    </source>
</evidence>
<dbReference type="InterPro" id="IPR050884">
    <property type="entry name" value="CNP_phosphodiesterase-III"/>
</dbReference>
<keyword evidence="1" id="KW-0479">Metal-binding</keyword>
<dbReference type="EMBL" id="BMFJ01000001">
    <property type="protein sequence ID" value="GGE27820.1"/>
    <property type="molecule type" value="Genomic_DNA"/>
</dbReference>
<comment type="caution">
    <text evidence="6">The sequence shown here is derived from an EMBL/GenBank/DDBJ whole genome shotgun (WGS) entry which is preliminary data.</text>
</comment>
<evidence type="ECO:0000313" key="6">
    <source>
        <dbReference type="EMBL" id="GGE27820.1"/>
    </source>
</evidence>
<name>A0A917EDK4_9RHOB</name>
<feature type="domain" description="Calcineurin-like phosphoesterase" evidence="5">
    <location>
        <begin position="6"/>
        <end position="200"/>
    </location>
</feature>
<evidence type="ECO:0000256" key="4">
    <source>
        <dbReference type="ARBA" id="ARBA00025742"/>
    </source>
</evidence>
<dbReference type="Gene3D" id="3.60.21.10">
    <property type="match status" value="1"/>
</dbReference>
<dbReference type="GO" id="GO:0046872">
    <property type="term" value="F:metal ion binding"/>
    <property type="evidence" value="ECO:0007669"/>
    <property type="project" value="UniProtKB-KW"/>
</dbReference>
<gene>
    <name evidence="6" type="ORF">GCM10011360_15050</name>
</gene>
<sequence length="293" mass="31987">MDRDITFLHLTDLHFGDAADPHLHSDTEATMQQILAEMARVTPRPDFVVASGDLSNAGDAESYRRLRAMLDPYGVPVIYALGNHDTREGFYEGMLGRTTNLSAPYDHDTVIAGLHIITLDSTTPGAIGGAIEPEQFDWLQARLSAHPDLRKLIVVHHAPALGEAEGDAPWREIRFADSQRLAAMLRGHDVVGMLCGHIHHDRFSCWHGIPVIVGQGQHAATDILATEELRMVRGGSFGIGTLRPSGLTMALVPLPSDRAVLNVYPLAMLRERAMAKDADAMAAFRAPETTEAH</sequence>
<keyword evidence="2" id="KW-0378">Hydrolase</keyword>
<dbReference type="Proteomes" id="UP000612855">
    <property type="component" value="Unassembled WGS sequence"/>
</dbReference>
<evidence type="ECO:0000259" key="5">
    <source>
        <dbReference type="Pfam" id="PF00149"/>
    </source>
</evidence>
<evidence type="ECO:0000256" key="2">
    <source>
        <dbReference type="ARBA" id="ARBA00022801"/>
    </source>
</evidence>
<protein>
    <submittedName>
        <fullName evidence="6">Phosphodiesterase</fullName>
    </submittedName>
</protein>
<reference evidence="7" key="1">
    <citation type="journal article" date="2019" name="Int. J. Syst. Evol. Microbiol.">
        <title>The Global Catalogue of Microorganisms (GCM) 10K type strain sequencing project: providing services to taxonomists for standard genome sequencing and annotation.</title>
        <authorList>
            <consortium name="The Broad Institute Genomics Platform"/>
            <consortium name="The Broad Institute Genome Sequencing Center for Infectious Disease"/>
            <person name="Wu L."/>
            <person name="Ma J."/>
        </authorList>
    </citation>
    <scope>NUCLEOTIDE SEQUENCE [LARGE SCALE GENOMIC DNA]</scope>
    <source>
        <strain evidence="7">CGMCC 1.12664</strain>
    </source>
</reference>
<keyword evidence="7" id="KW-1185">Reference proteome</keyword>
<dbReference type="Pfam" id="PF00149">
    <property type="entry name" value="Metallophos"/>
    <property type="match status" value="1"/>
</dbReference>
<dbReference type="RefSeq" id="WP_188477040.1">
    <property type="nucleotide sequence ID" value="NZ_BMFJ01000001.1"/>
</dbReference>
<evidence type="ECO:0000256" key="1">
    <source>
        <dbReference type="ARBA" id="ARBA00022723"/>
    </source>
</evidence>